<dbReference type="RefSeq" id="WP_073387152.1">
    <property type="nucleotide sequence ID" value="NZ_FQXK01000014.1"/>
</dbReference>
<sequence length="409" mass="47881">MSGLNILIYGIDRYTEYIITSIKPQNSIIGISDSFSDLDSFGSIPFIKDINAITFDYIVITARDRGVRDSIIKTIDNKGISKEKIISFFEIFHEDKISKVMRLNMHTKYDGVIIGLSHAAYGINPKYLSGNWVNLATTSEDIYYHNEVLKKCFYLYKRNFDALKYIIIDMYDYSFFSVDTSMSAFALPYWIFGGVPDIHNYNLNFCYGNDIDAELAEKFKEYPAYYPYRKEEELIKRSCVFDEEKVFMSIGKYYSDIGPMGLGYEDFPNEFSNSGHIEKVPKVSAKLLLRSSLNDKRYKKTEKENYIIFKEMIERIKTEAPQTKVILTLIPRYRIIEDIHAENKHMISEKKKFIRIMEEFVDGGTIYYLDLKSEKRISSNYYLWRDEQHVNYQGSIALTSIFDKYLSDL</sequence>
<evidence type="ECO:0000313" key="1">
    <source>
        <dbReference type="EMBL" id="SHI17018.1"/>
    </source>
</evidence>
<dbReference type="OrthoDB" id="1885963at2"/>
<dbReference type="EMBL" id="FQXK01000014">
    <property type="protein sequence ID" value="SHI17018.1"/>
    <property type="molecule type" value="Genomic_DNA"/>
</dbReference>
<name>A0A1M5YZ01_BUTFI</name>
<dbReference type="Proteomes" id="UP000184278">
    <property type="component" value="Unassembled WGS sequence"/>
</dbReference>
<dbReference type="STRING" id="1121131.SAMN02745229_01807"/>
<keyword evidence="2" id="KW-1185">Reference proteome</keyword>
<reference evidence="2" key="1">
    <citation type="submission" date="2016-11" db="EMBL/GenBank/DDBJ databases">
        <authorList>
            <person name="Varghese N."/>
            <person name="Submissions S."/>
        </authorList>
    </citation>
    <scope>NUCLEOTIDE SEQUENCE [LARGE SCALE GENOMIC DNA]</scope>
    <source>
        <strain evidence="2">DSM 3071</strain>
    </source>
</reference>
<gene>
    <name evidence="1" type="ORF">SAMN02745229_01807</name>
</gene>
<organism evidence="1 2">
    <name type="scientific">Butyrivibrio fibrisolvens DSM 3071</name>
    <dbReference type="NCBI Taxonomy" id="1121131"/>
    <lineage>
        <taxon>Bacteria</taxon>
        <taxon>Bacillati</taxon>
        <taxon>Bacillota</taxon>
        <taxon>Clostridia</taxon>
        <taxon>Lachnospirales</taxon>
        <taxon>Lachnospiraceae</taxon>
        <taxon>Butyrivibrio</taxon>
    </lineage>
</organism>
<dbReference type="Gene3D" id="3.40.50.720">
    <property type="entry name" value="NAD(P)-binding Rossmann-like Domain"/>
    <property type="match status" value="1"/>
</dbReference>
<accession>A0A1M5YZ01</accession>
<protein>
    <submittedName>
        <fullName evidence="1">Uncharacterized protein</fullName>
    </submittedName>
</protein>
<dbReference type="SUPFAM" id="SSF52266">
    <property type="entry name" value="SGNH hydrolase"/>
    <property type="match status" value="1"/>
</dbReference>
<proteinExistence type="predicted"/>
<dbReference type="AlphaFoldDB" id="A0A1M5YZ01"/>
<evidence type="ECO:0000313" key="2">
    <source>
        <dbReference type="Proteomes" id="UP000184278"/>
    </source>
</evidence>